<evidence type="ECO:0000256" key="1">
    <source>
        <dbReference type="SAM" id="MobiDB-lite"/>
    </source>
</evidence>
<feature type="signal peptide" evidence="3">
    <location>
        <begin position="1"/>
        <end position="22"/>
    </location>
</feature>
<keyword evidence="3" id="KW-0732">Signal</keyword>
<feature type="compositionally biased region" description="Pro residues" evidence="1">
    <location>
        <begin position="136"/>
        <end position="156"/>
    </location>
</feature>
<dbReference type="Proteomes" id="UP001219525">
    <property type="component" value="Unassembled WGS sequence"/>
</dbReference>
<dbReference type="AlphaFoldDB" id="A0AAD6Y6J5"/>
<feature type="compositionally biased region" description="Pro residues" evidence="1">
    <location>
        <begin position="90"/>
        <end position="102"/>
    </location>
</feature>
<sequence length="178" mass="18420">MRQLAHTLALAVVVSAAHLAAAQTDQDNRHISPSSAAIGIVIAAAIFLLVLCCGIQRRRRVLTKPPYASAGLPLTSGGFPHGIQYSGSPYRPPPGSPLPMPGRSPYALSSEYPPASATSFAPPPYVKDAAPETQYAPPPGPPPGFEAPYSPGPPPRAHVATHSGDFSGGFRPPMSPVS</sequence>
<evidence type="ECO:0000313" key="4">
    <source>
        <dbReference type="EMBL" id="KAJ7201901.1"/>
    </source>
</evidence>
<accession>A0AAD6Y6J5</accession>
<organism evidence="4 5">
    <name type="scientific">Mycena pura</name>
    <dbReference type="NCBI Taxonomy" id="153505"/>
    <lineage>
        <taxon>Eukaryota</taxon>
        <taxon>Fungi</taxon>
        <taxon>Dikarya</taxon>
        <taxon>Basidiomycota</taxon>
        <taxon>Agaricomycotina</taxon>
        <taxon>Agaricomycetes</taxon>
        <taxon>Agaricomycetidae</taxon>
        <taxon>Agaricales</taxon>
        <taxon>Marasmiineae</taxon>
        <taxon>Mycenaceae</taxon>
        <taxon>Mycena</taxon>
    </lineage>
</organism>
<proteinExistence type="predicted"/>
<keyword evidence="5" id="KW-1185">Reference proteome</keyword>
<evidence type="ECO:0000256" key="2">
    <source>
        <dbReference type="SAM" id="Phobius"/>
    </source>
</evidence>
<protein>
    <submittedName>
        <fullName evidence="4">Uncharacterized protein</fullName>
    </submittedName>
</protein>
<feature type="region of interest" description="Disordered" evidence="1">
    <location>
        <begin position="83"/>
        <end position="178"/>
    </location>
</feature>
<evidence type="ECO:0000256" key="3">
    <source>
        <dbReference type="SAM" id="SignalP"/>
    </source>
</evidence>
<feature type="chain" id="PRO_5041902271" evidence="3">
    <location>
        <begin position="23"/>
        <end position="178"/>
    </location>
</feature>
<gene>
    <name evidence="4" type="ORF">GGX14DRAFT_699321</name>
</gene>
<feature type="transmembrane region" description="Helical" evidence="2">
    <location>
        <begin position="32"/>
        <end position="55"/>
    </location>
</feature>
<keyword evidence="2" id="KW-0812">Transmembrane</keyword>
<keyword evidence="2" id="KW-1133">Transmembrane helix</keyword>
<reference evidence="4" key="1">
    <citation type="submission" date="2023-03" db="EMBL/GenBank/DDBJ databases">
        <title>Massive genome expansion in bonnet fungi (Mycena s.s.) driven by repeated elements and novel gene families across ecological guilds.</title>
        <authorList>
            <consortium name="Lawrence Berkeley National Laboratory"/>
            <person name="Harder C.B."/>
            <person name="Miyauchi S."/>
            <person name="Viragh M."/>
            <person name="Kuo A."/>
            <person name="Thoen E."/>
            <person name="Andreopoulos B."/>
            <person name="Lu D."/>
            <person name="Skrede I."/>
            <person name="Drula E."/>
            <person name="Henrissat B."/>
            <person name="Morin E."/>
            <person name="Kohler A."/>
            <person name="Barry K."/>
            <person name="LaButti K."/>
            <person name="Morin E."/>
            <person name="Salamov A."/>
            <person name="Lipzen A."/>
            <person name="Mereny Z."/>
            <person name="Hegedus B."/>
            <person name="Baldrian P."/>
            <person name="Stursova M."/>
            <person name="Weitz H."/>
            <person name="Taylor A."/>
            <person name="Grigoriev I.V."/>
            <person name="Nagy L.G."/>
            <person name="Martin F."/>
            <person name="Kauserud H."/>
        </authorList>
    </citation>
    <scope>NUCLEOTIDE SEQUENCE</scope>
    <source>
        <strain evidence="4">9144</strain>
    </source>
</reference>
<evidence type="ECO:0000313" key="5">
    <source>
        <dbReference type="Proteomes" id="UP001219525"/>
    </source>
</evidence>
<keyword evidence="2" id="KW-0472">Membrane</keyword>
<name>A0AAD6Y6J5_9AGAR</name>
<comment type="caution">
    <text evidence="4">The sequence shown here is derived from an EMBL/GenBank/DDBJ whole genome shotgun (WGS) entry which is preliminary data.</text>
</comment>
<dbReference type="EMBL" id="JARJCW010000057">
    <property type="protein sequence ID" value="KAJ7201901.1"/>
    <property type="molecule type" value="Genomic_DNA"/>
</dbReference>